<reference evidence="2" key="1">
    <citation type="submission" date="2018-05" db="EMBL/GenBank/DDBJ databases">
        <title>Draft genome of Mucuna pruriens seed.</title>
        <authorList>
            <person name="Nnadi N.E."/>
            <person name="Vos R."/>
            <person name="Hasami M.H."/>
            <person name="Devisetty U.K."/>
            <person name="Aguiy J.C."/>
        </authorList>
    </citation>
    <scope>NUCLEOTIDE SEQUENCE [LARGE SCALE GENOMIC DNA]</scope>
    <source>
        <strain evidence="2">JCA_2017</strain>
    </source>
</reference>
<proteinExistence type="predicted"/>
<accession>A0A371GN29</accession>
<feature type="non-terminal residue" evidence="2">
    <location>
        <position position="1"/>
    </location>
</feature>
<protein>
    <submittedName>
        <fullName evidence="2">Uncharacterized protein</fullName>
    </submittedName>
</protein>
<organism evidence="2 3">
    <name type="scientific">Mucuna pruriens</name>
    <name type="common">Velvet bean</name>
    <name type="synonym">Dolichos pruriens</name>
    <dbReference type="NCBI Taxonomy" id="157652"/>
    <lineage>
        <taxon>Eukaryota</taxon>
        <taxon>Viridiplantae</taxon>
        <taxon>Streptophyta</taxon>
        <taxon>Embryophyta</taxon>
        <taxon>Tracheophyta</taxon>
        <taxon>Spermatophyta</taxon>
        <taxon>Magnoliopsida</taxon>
        <taxon>eudicotyledons</taxon>
        <taxon>Gunneridae</taxon>
        <taxon>Pentapetalae</taxon>
        <taxon>rosids</taxon>
        <taxon>fabids</taxon>
        <taxon>Fabales</taxon>
        <taxon>Fabaceae</taxon>
        <taxon>Papilionoideae</taxon>
        <taxon>50 kb inversion clade</taxon>
        <taxon>NPAAA clade</taxon>
        <taxon>indigoferoid/millettioid clade</taxon>
        <taxon>Phaseoleae</taxon>
        <taxon>Mucuna</taxon>
    </lineage>
</organism>
<comment type="caution">
    <text evidence="2">The sequence shown here is derived from an EMBL/GenBank/DDBJ whole genome shotgun (WGS) entry which is preliminary data.</text>
</comment>
<feature type="region of interest" description="Disordered" evidence="1">
    <location>
        <begin position="86"/>
        <end position="111"/>
    </location>
</feature>
<evidence type="ECO:0000313" key="3">
    <source>
        <dbReference type="Proteomes" id="UP000257109"/>
    </source>
</evidence>
<evidence type="ECO:0000256" key="1">
    <source>
        <dbReference type="SAM" id="MobiDB-lite"/>
    </source>
</evidence>
<evidence type="ECO:0000313" key="2">
    <source>
        <dbReference type="EMBL" id="RDX91969.1"/>
    </source>
</evidence>
<dbReference type="Proteomes" id="UP000257109">
    <property type="component" value="Unassembled WGS sequence"/>
</dbReference>
<name>A0A371GN29_MUCPR</name>
<dbReference type="EMBL" id="QJKJ01004986">
    <property type="protein sequence ID" value="RDX91969.1"/>
    <property type="molecule type" value="Genomic_DNA"/>
</dbReference>
<keyword evidence="3" id="KW-1185">Reference proteome</keyword>
<dbReference type="AlphaFoldDB" id="A0A371GN29"/>
<gene>
    <name evidence="2" type="ORF">CR513_25974</name>
</gene>
<sequence length="111" mass="13059">MTHVMPWYMDICNFLIASMYPIGESKVFRERLESDAKYYIWDDPYLWRLCNDQVTRSRSSTFVTQQLKEATVDQCGQPKKLLTMGYTSPPHSKMRTDSSQPANNVKEPEWL</sequence>
<dbReference type="OrthoDB" id="10048726at2759"/>